<organism evidence="1 2">
    <name type="scientific">Candidatus Nomurabacteria bacterium RIFCSPLOWO2_12_FULL_41_10</name>
    <dbReference type="NCBI Taxonomy" id="1801795"/>
    <lineage>
        <taxon>Bacteria</taxon>
        <taxon>Candidatus Nomuraibacteriota</taxon>
    </lineage>
</organism>
<dbReference type="Gene3D" id="1.10.3210.10">
    <property type="entry name" value="Hypothetical protein af1432"/>
    <property type="match status" value="1"/>
</dbReference>
<dbReference type="Proteomes" id="UP000176826">
    <property type="component" value="Unassembled WGS sequence"/>
</dbReference>
<name>A0A1F6YAG4_9BACT</name>
<evidence type="ECO:0008006" key="3">
    <source>
        <dbReference type="Google" id="ProtNLM"/>
    </source>
</evidence>
<protein>
    <recommendedName>
        <fullName evidence="3">HD domain-containing protein</fullName>
    </recommendedName>
</protein>
<evidence type="ECO:0000313" key="1">
    <source>
        <dbReference type="EMBL" id="OGJ03368.1"/>
    </source>
</evidence>
<evidence type="ECO:0000313" key="2">
    <source>
        <dbReference type="Proteomes" id="UP000176826"/>
    </source>
</evidence>
<reference evidence="1 2" key="1">
    <citation type="journal article" date="2016" name="Nat. Commun.">
        <title>Thousands of microbial genomes shed light on interconnected biogeochemical processes in an aquifer system.</title>
        <authorList>
            <person name="Anantharaman K."/>
            <person name="Brown C.T."/>
            <person name="Hug L.A."/>
            <person name="Sharon I."/>
            <person name="Castelle C.J."/>
            <person name="Probst A.J."/>
            <person name="Thomas B.C."/>
            <person name="Singh A."/>
            <person name="Wilkins M.J."/>
            <person name="Karaoz U."/>
            <person name="Brodie E.L."/>
            <person name="Williams K.H."/>
            <person name="Hubbard S.S."/>
            <person name="Banfield J.F."/>
        </authorList>
    </citation>
    <scope>NUCLEOTIDE SEQUENCE [LARGE SCALE GENOMIC DNA]</scope>
</reference>
<comment type="caution">
    <text evidence="1">The sequence shown here is derived from an EMBL/GenBank/DDBJ whole genome shotgun (WGS) entry which is preliminary data.</text>
</comment>
<accession>A0A1F6YAG4</accession>
<dbReference type="AlphaFoldDB" id="A0A1F6YAG4"/>
<dbReference type="EMBL" id="MFVT01000025">
    <property type="protein sequence ID" value="OGJ03368.1"/>
    <property type="molecule type" value="Genomic_DNA"/>
</dbReference>
<dbReference type="SUPFAM" id="SSF109604">
    <property type="entry name" value="HD-domain/PDEase-like"/>
    <property type="match status" value="1"/>
</dbReference>
<gene>
    <name evidence="1" type="ORF">A3F97_03750</name>
</gene>
<proteinExistence type="predicted"/>
<sequence>MENFLAEVKKLAYSEIEKTGIPARMQADFSMETGKRLAKELGANVDIVEVGTLLMDCMLGQAVKENRQSEHVKISLEKTNELLSQSSLSEEEKENIRHCISEHHGVSKFYSLESEICCNADCYKFTSIKGFAITLRYTRDMPFLNLIKLLNDKVEEKWNALSLGVVKKELTPEHQTLINMLKGLSEEK</sequence>